<reference evidence="4" key="1">
    <citation type="submission" date="2018-06" db="EMBL/GenBank/DDBJ databases">
        <title>Genome assembly of Danube salmon.</title>
        <authorList>
            <person name="Macqueen D.J."/>
            <person name="Gundappa M.K."/>
        </authorList>
    </citation>
    <scope>NUCLEOTIDE SEQUENCE [LARGE SCALE GENOMIC DNA]</scope>
</reference>
<feature type="coiled-coil region" evidence="1">
    <location>
        <begin position="127"/>
        <end position="154"/>
    </location>
</feature>
<accession>A0A4W5PK52</accession>
<feature type="region of interest" description="Disordered" evidence="2">
    <location>
        <begin position="156"/>
        <end position="221"/>
    </location>
</feature>
<dbReference type="GeneTree" id="ENSGT00940000157946"/>
<proteinExistence type="predicted"/>
<dbReference type="Ensembl" id="ENSHHUT00000065967.1">
    <property type="protein sequence ID" value="ENSHHUP00000063807.1"/>
    <property type="gene ID" value="ENSHHUG00000037698.1"/>
</dbReference>
<feature type="compositionally biased region" description="Gly residues" evidence="2">
    <location>
        <begin position="193"/>
        <end position="218"/>
    </location>
</feature>
<keyword evidence="1" id="KW-0175">Coiled coil</keyword>
<feature type="compositionally biased region" description="Gly residues" evidence="2">
    <location>
        <begin position="166"/>
        <end position="176"/>
    </location>
</feature>
<evidence type="ECO:0000256" key="1">
    <source>
        <dbReference type="SAM" id="Coils"/>
    </source>
</evidence>
<dbReference type="STRING" id="62062.ENSHHUP00000063807"/>
<reference evidence="3" key="2">
    <citation type="submission" date="2025-08" db="UniProtKB">
        <authorList>
            <consortium name="Ensembl"/>
        </authorList>
    </citation>
    <scope>IDENTIFICATION</scope>
</reference>
<feature type="coiled-coil region" evidence="1">
    <location>
        <begin position="228"/>
        <end position="255"/>
    </location>
</feature>
<sequence>MTQLSQAGGSLLRSLSCRLLSHAALALSDCVAEKHTLSQTHTMRLVVLCVLASTTLLLAVPWSSTADPGDGAQRWDKLQDKPATGEVSGGCPVRMKPSGQCGEEDNCPYQITLPPLTIQLPKQFRMLEKTMKELQSLKETVNRLKRDCLECRQQADQSLQRDSGEAAGGPSTGTGPGFLEIQSSTSKEERGDGGTNTGPDGDGIGTGSSTGKGTGSTGGSVFDMQVKMNKMSNSLRNARGQITALQGRLEELSLINMRNVEAIVDSKVENITGVINKLSNNCNHQCAVQPSLQCTCIYLLSLFH</sequence>
<evidence type="ECO:0000313" key="4">
    <source>
        <dbReference type="Proteomes" id="UP000314982"/>
    </source>
</evidence>
<evidence type="ECO:0000313" key="3">
    <source>
        <dbReference type="Ensembl" id="ENSHHUP00000063807.1"/>
    </source>
</evidence>
<evidence type="ECO:0000256" key="2">
    <source>
        <dbReference type="SAM" id="MobiDB-lite"/>
    </source>
</evidence>
<protein>
    <submittedName>
        <fullName evidence="3">Fibrinogen-like 2a</fullName>
    </submittedName>
</protein>
<dbReference type="Proteomes" id="UP000314982">
    <property type="component" value="Unassembled WGS sequence"/>
</dbReference>
<keyword evidence="4" id="KW-1185">Reference proteome</keyword>
<name>A0A4W5PK52_9TELE</name>
<reference evidence="3" key="3">
    <citation type="submission" date="2025-09" db="UniProtKB">
        <authorList>
            <consortium name="Ensembl"/>
        </authorList>
    </citation>
    <scope>IDENTIFICATION</scope>
</reference>
<dbReference type="AlphaFoldDB" id="A0A4W5PK52"/>
<organism evidence="3 4">
    <name type="scientific">Hucho hucho</name>
    <name type="common">huchen</name>
    <dbReference type="NCBI Taxonomy" id="62062"/>
    <lineage>
        <taxon>Eukaryota</taxon>
        <taxon>Metazoa</taxon>
        <taxon>Chordata</taxon>
        <taxon>Craniata</taxon>
        <taxon>Vertebrata</taxon>
        <taxon>Euteleostomi</taxon>
        <taxon>Actinopterygii</taxon>
        <taxon>Neopterygii</taxon>
        <taxon>Teleostei</taxon>
        <taxon>Protacanthopterygii</taxon>
        <taxon>Salmoniformes</taxon>
        <taxon>Salmonidae</taxon>
        <taxon>Salmoninae</taxon>
        <taxon>Hucho</taxon>
    </lineage>
</organism>